<feature type="transmembrane region" description="Helical" evidence="6">
    <location>
        <begin position="378"/>
        <end position="399"/>
    </location>
</feature>
<accession>A0A0A2VCN5</accession>
<dbReference type="SUPFAM" id="SSF103473">
    <property type="entry name" value="MFS general substrate transporter"/>
    <property type="match status" value="1"/>
</dbReference>
<evidence type="ECO:0000313" key="9">
    <source>
        <dbReference type="Proteomes" id="UP000030106"/>
    </source>
</evidence>
<feature type="transmembrane region" description="Helical" evidence="6">
    <location>
        <begin position="207"/>
        <end position="233"/>
    </location>
</feature>
<organism evidence="8 9">
    <name type="scientific">Beauveria bassiana D1-5</name>
    <dbReference type="NCBI Taxonomy" id="1245745"/>
    <lineage>
        <taxon>Eukaryota</taxon>
        <taxon>Fungi</taxon>
        <taxon>Dikarya</taxon>
        <taxon>Ascomycota</taxon>
        <taxon>Pezizomycotina</taxon>
        <taxon>Sordariomycetes</taxon>
        <taxon>Hypocreomycetidae</taxon>
        <taxon>Hypocreales</taxon>
        <taxon>Cordycipitaceae</taxon>
        <taxon>Beauveria</taxon>
    </lineage>
</organism>
<evidence type="ECO:0000256" key="4">
    <source>
        <dbReference type="ARBA" id="ARBA00022989"/>
    </source>
</evidence>
<feature type="chain" id="PRO_5001995156" evidence="7">
    <location>
        <begin position="20"/>
        <end position="606"/>
    </location>
</feature>
<feature type="signal peptide" evidence="7">
    <location>
        <begin position="1"/>
        <end position="19"/>
    </location>
</feature>
<dbReference type="PANTHER" id="PTHR23513:SF11">
    <property type="entry name" value="STAPHYLOFERRIN A TRANSPORTER"/>
    <property type="match status" value="1"/>
</dbReference>
<dbReference type="PANTHER" id="PTHR23513">
    <property type="entry name" value="INTEGRAL MEMBRANE EFFLUX PROTEIN-RELATED"/>
    <property type="match status" value="1"/>
</dbReference>
<evidence type="ECO:0000256" key="7">
    <source>
        <dbReference type="SAM" id="SignalP"/>
    </source>
</evidence>
<gene>
    <name evidence="8" type="ORF">BBAD15_g10898</name>
</gene>
<feature type="transmembrane region" description="Helical" evidence="6">
    <location>
        <begin position="239"/>
        <end position="258"/>
    </location>
</feature>
<sequence length="606" mass="64896">MKRIYLAVAALLLGGCTVSKTPEPLNTNEPAGVVRLAYNLPPLQTAKVDKFLAQSTASRQCQQWGYASAIPYGSDIKTCTTYSGTLCLNTQVVLEYQCRGVTGPQYAGVTSNCHATPAWLSLAYVLSLAPGLPASFVGVWLLKRWPAFSVLLLGEVSGLIGLVLPGLALLSDHPAMLLLSQAAASFSTGLTVPVLSQLFKQGLSKALMPAAAGIETLVFAANVIFGVGLGTLLYGHVSLWLMLFLDALSFIFAIGLLWHASAVFVVESEDNCAPEESEEFSWRTVSPVQKRSLLLLPSLALVGAPVMALLPALAPELPGNETDNGLALLFARSVGQLLAPLLLSERQVRYRAGNSLPLMLALLLFTLCYFAVAYSGTLWLAVPLIVIAHLFSNWFYLVATLNVMDSFPGRQVGAAMAASWRLQLGITLVAPLATGVIAGYVPTQWVLPGSGICGIILALLMLGDLRKVRNWALALALAGCVAPAKTTSAVTAPAKQCQVGDAMTQTTLYFGISRPSGAEITANEWRSFVDKDVTPRFREGLTEYDAKGQWLNAKGEVTHEPSKAIMLIRGSDAESSKKVDELRSIYKTRFAQESVMRVDQPVCAAF</sequence>
<protein>
    <submittedName>
        <fullName evidence="8">Uncharacterized protein yecR</fullName>
    </submittedName>
</protein>
<feature type="transmembrane region" description="Helical" evidence="6">
    <location>
        <begin position="420"/>
        <end position="439"/>
    </location>
</feature>
<dbReference type="Proteomes" id="UP000030106">
    <property type="component" value="Unassembled WGS sequence"/>
</dbReference>
<evidence type="ECO:0000256" key="3">
    <source>
        <dbReference type="ARBA" id="ARBA00022692"/>
    </source>
</evidence>
<feature type="transmembrane region" description="Helical" evidence="6">
    <location>
        <begin position="355"/>
        <end position="372"/>
    </location>
</feature>
<dbReference type="InterPro" id="IPR021957">
    <property type="entry name" value="DUF3574"/>
</dbReference>
<dbReference type="AlphaFoldDB" id="A0A0A2VCN5"/>
<feature type="transmembrane region" description="Helical" evidence="6">
    <location>
        <begin position="176"/>
        <end position="195"/>
    </location>
</feature>
<feature type="transmembrane region" description="Helical" evidence="6">
    <location>
        <begin position="445"/>
        <end position="463"/>
    </location>
</feature>
<name>A0A0A2VCN5_BEABA</name>
<comment type="subcellular location">
    <subcellularLocation>
        <location evidence="1">Cell membrane</location>
        <topology evidence="1">Multi-pass membrane protein</topology>
    </subcellularLocation>
</comment>
<dbReference type="HOGENOM" id="CLU_450522_0_0_1"/>
<dbReference type="PROSITE" id="PS51257">
    <property type="entry name" value="PROKAR_LIPOPROTEIN"/>
    <property type="match status" value="1"/>
</dbReference>
<dbReference type="EMBL" id="ANFO01001147">
    <property type="protein sequence ID" value="KGQ03855.1"/>
    <property type="molecule type" value="Genomic_DNA"/>
</dbReference>
<evidence type="ECO:0000256" key="1">
    <source>
        <dbReference type="ARBA" id="ARBA00004651"/>
    </source>
</evidence>
<proteinExistence type="predicted"/>
<dbReference type="InterPro" id="IPR025731">
    <property type="entry name" value="YecR-like"/>
</dbReference>
<keyword evidence="4 6" id="KW-1133">Transmembrane helix</keyword>
<keyword evidence="3 6" id="KW-0812">Transmembrane</keyword>
<evidence type="ECO:0000256" key="2">
    <source>
        <dbReference type="ARBA" id="ARBA00022475"/>
    </source>
</evidence>
<keyword evidence="7" id="KW-0732">Signal</keyword>
<dbReference type="Pfam" id="PF12098">
    <property type="entry name" value="DUF3574"/>
    <property type="match status" value="1"/>
</dbReference>
<keyword evidence="2" id="KW-1003">Cell membrane</keyword>
<feature type="transmembrane region" description="Helical" evidence="6">
    <location>
        <begin position="119"/>
        <end position="142"/>
    </location>
</feature>
<keyword evidence="5 6" id="KW-0472">Membrane</keyword>
<evidence type="ECO:0000256" key="6">
    <source>
        <dbReference type="SAM" id="Phobius"/>
    </source>
</evidence>
<reference evidence="8 9" key="1">
    <citation type="submission" date="2012-10" db="EMBL/GenBank/DDBJ databases">
        <title>Genome sequencing and analysis of entomopathogenic fungi Beauveria bassiana D1-5.</title>
        <authorList>
            <person name="Li Q."/>
            <person name="Wang L."/>
            <person name="Zhang Z."/>
            <person name="Wang Q."/>
            <person name="Ren J."/>
            <person name="Wang M."/>
            <person name="Xu W."/>
            <person name="Wang J."/>
            <person name="Lu Y."/>
            <person name="Du Q."/>
            <person name="Sun Z."/>
        </authorList>
    </citation>
    <scope>NUCLEOTIDE SEQUENCE [LARGE SCALE GENOMIC DNA]</scope>
    <source>
        <strain evidence="8 9">D1-5</strain>
    </source>
</reference>
<feature type="transmembrane region" description="Helical" evidence="6">
    <location>
        <begin position="326"/>
        <end position="343"/>
    </location>
</feature>
<feature type="transmembrane region" description="Helical" evidence="6">
    <location>
        <begin position="149"/>
        <end position="170"/>
    </location>
</feature>
<evidence type="ECO:0000256" key="5">
    <source>
        <dbReference type="ARBA" id="ARBA00023136"/>
    </source>
</evidence>
<dbReference type="InterPro" id="IPR036259">
    <property type="entry name" value="MFS_trans_sf"/>
</dbReference>
<feature type="transmembrane region" description="Helical" evidence="6">
    <location>
        <begin position="293"/>
        <end position="314"/>
    </location>
</feature>
<dbReference type="Gene3D" id="1.20.1250.20">
    <property type="entry name" value="MFS general substrate transporter like domains"/>
    <property type="match status" value="1"/>
</dbReference>
<dbReference type="GO" id="GO:0005886">
    <property type="term" value="C:plasma membrane"/>
    <property type="evidence" value="ECO:0007669"/>
    <property type="project" value="UniProtKB-SubCell"/>
</dbReference>
<dbReference type="Pfam" id="PF13992">
    <property type="entry name" value="YecR"/>
    <property type="match status" value="1"/>
</dbReference>
<evidence type="ECO:0000313" key="8">
    <source>
        <dbReference type="EMBL" id="KGQ03855.1"/>
    </source>
</evidence>
<comment type="caution">
    <text evidence="8">The sequence shown here is derived from an EMBL/GenBank/DDBJ whole genome shotgun (WGS) entry which is preliminary data.</text>
</comment>